<evidence type="ECO:0000313" key="2">
    <source>
        <dbReference type="EMBL" id="API58926.1"/>
    </source>
</evidence>
<proteinExistence type="predicted"/>
<reference evidence="3" key="1">
    <citation type="submission" date="2016-11" db="EMBL/GenBank/DDBJ databases">
        <title>Complete Genome Sequence of alachlor-degrading Sphingomonas sp. strain JJ-A5.</title>
        <authorList>
            <person name="Lee H."/>
            <person name="Ka J.-O."/>
        </authorList>
    </citation>
    <scope>NUCLEOTIDE SEQUENCE [LARGE SCALE GENOMIC DNA]</scope>
    <source>
        <strain evidence="3">JJ-A5</strain>
    </source>
</reference>
<accession>A0A1L3ZTG0</accession>
<organism evidence="2 3">
    <name type="scientific">Tardibacter chloracetimidivorans</name>
    <dbReference type="NCBI Taxonomy" id="1921510"/>
    <lineage>
        <taxon>Bacteria</taxon>
        <taxon>Pseudomonadati</taxon>
        <taxon>Pseudomonadota</taxon>
        <taxon>Alphaproteobacteria</taxon>
        <taxon>Sphingomonadales</taxon>
        <taxon>Sphingomonadaceae</taxon>
        <taxon>Tardibacter</taxon>
    </lineage>
</organism>
<dbReference type="STRING" id="1921510.BSL82_06030"/>
<evidence type="ECO:0000256" key="1">
    <source>
        <dbReference type="SAM" id="MobiDB-lite"/>
    </source>
</evidence>
<evidence type="ECO:0000313" key="3">
    <source>
        <dbReference type="Proteomes" id="UP000182063"/>
    </source>
</evidence>
<protein>
    <submittedName>
        <fullName evidence="2">Uncharacterized protein</fullName>
    </submittedName>
</protein>
<dbReference type="KEGG" id="sphj:BSL82_06030"/>
<dbReference type="OrthoDB" id="6978364at2"/>
<gene>
    <name evidence="2" type="ORF">BSL82_06030</name>
</gene>
<keyword evidence="3" id="KW-1185">Reference proteome</keyword>
<dbReference type="Proteomes" id="UP000182063">
    <property type="component" value="Chromosome"/>
</dbReference>
<dbReference type="AlphaFoldDB" id="A0A1L3ZTG0"/>
<dbReference type="RefSeq" id="WP_072596478.1">
    <property type="nucleotide sequence ID" value="NZ_CP018221.1"/>
</dbReference>
<feature type="region of interest" description="Disordered" evidence="1">
    <location>
        <begin position="1"/>
        <end position="29"/>
    </location>
</feature>
<dbReference type="EMBL" id="CP018221">
    <property type="protein sequence ID" value="API58926.1"/>
    <property type="molecule type" value="Genomic_DNA"/>
</dbReference>
<name>A0A1L3ZTG0_9SPHN</name>
<sequence>MEHIMNNVVEPSSEPPTGEIALPTTRGHDGMVTVHAPGLEVIRTMARNGHPVTSIAAALGMSARVMRECRKRQPEVEAAFAEGLGGLEHELVHTLLEAARKGQVAAAMFLLKCRHGYRETGQADSAPTVAVQINLPGAMDERSYAKMIEAEAVHG</sequence>